<evidence type="ECO:0000313" key="1">
    <source>
        <dbReference type="EMBL" id="GIF84374.1"/>
    </source>
</evidence>
<dbReference type="Proteomes" id="UP000601223">
    <property type="component" value="Unassembled WGS sequence"/>
</dbReference>
<reference evidence="1 2" key="1">
    <citation type="submission" date="2021-01" db="EMBL/GenBank/DDBJ databases">
        <title>Whole genome shotgun sequence of Catellatospora bangladeshensis NBRC 107357.</title>
        <authorList>
            <person name="Komaki H."/>
            <person name="Tamura T."/>
        </authorList>
    </citation>
    <scope>NUCLEOTIDE SEQUENCE [LARGE SCALE GENOMIC DNA]</scope>
    <source>
        <strain evidence="1 2">NBRC 107357</strain>
    </source>
</reference>
<name>A0A8J3JKX7_9ACTN</name>
<dbReference type="RefSeq" id="WP_203752592.1">
    <property type="nucleotide sequence ID" value="NZ_BONF01000037.1"/>
</dbReference>
<gene>
    <name evidence="1" type="ORF">Cba03nite_57230</name>
</gene>
<dbReference type="EMBL" id="BONF01000037">
    <property type="protein sequence ID" value="GIF84374.1"/>
    <property type="molecule type" value="Genomic_DNA"/>
</dbReference>
<keyword evidence="2" id="KW-1185">Reference proteome</keyword>
<protein>
    <submittedName>
        <fullName evidence="1">Uncharacterized protein</fullName>
    </submittedName>
</protein>
<evidence type="ECO:0000313" key="2">
    <source>
        <dbReference type="Proteomes" id="UP000601223"/>
    </source>
</evidence>
<accession>A0A8J3JKX7</accession>
<organism evidence="1 2">
    <name type="scientific">Catellatospora bangladeshensis</name>
    <dbReference type="NCBI Taxonomy" id="310355"/>
    <lineage>
        <taxon>Bacteria</taxon>
        <taxon>Bacillati</taxon>
        <taxon>Actinomycetota</taxon>
        <taxon>Actinomycetes</taxon>
        <taxon>Micromonosporales</taxon>
        <taxon>Micromonosporaceae</taxon>
        <taxon>Catellatospora</taxon>
    </lineage>
</organism>
<comment type="caution">
    <text evidence="1">The sequence shown here is derived from an EMBL/GenBank/DDBJ whole genome shotgun (WGS) entry which is preliminary data.</text>
</comment>
<dbReference type="AlphaFoldDB" id="A0A8J3JKX7"/>
<sequence length="141" mass="15409">MGFLDHAKTWTFTLGVAPDECIRLFTQSLAGRNGAFLSSEWSVTVSGGGVAEQAIATYEGRAAGPAPLPERARREQRAAIGSRMRFTAVATARGTRCTMQMIEVAKVYLVVTADARFFRVAMDRVARRLRDRDAGLELVKA</sequence>
<proteinExistence type="predicted"/>